<gene>
    <name evidence="2" type="ORF">HINF_LOCUS41609</name>
    <name evidence="3" type="ORF">HINF_LOCUS48351</name>
</gene>
<dbReference type="AlphaFoldDB" id="A0AA86UFM9"/>
<reference evidence="3 4" key="2">
    <citation type="submission" date="2024-07" db="EMBL/GenBank/DDBJ databases">
        <authorList>
            <person name="Akdeniz Z."/>
        </authorList>
    </citation>
    <scope>NUCLEOTIDE SEQUENCE [LARGE SCALE GENOMIC DNA]</scope>
</reference>
<evidence type="ECO:0000256" key="1">
    <source>
        <dbReference type="SAM" id="MobiDB-lite"/>
    </source>
</evidence>
<evidence type="ECO:0000313" key="3">
    <source>
        <dbReference type="EMBL" id="CAL6058610.1"/>
    </source>
</evidence>
<evidence type="ECO:0000313" key="4">
    <source>
        <dbReference type="Proteomes" id="UP001642409"/>
    </source>
</evidence>
<organism evidence="2">
    <name type="scientific">Hexamita inflata</name>
    <dbReference type="NCBI Taxonomy" id="28002"/>
    <lineage>
        <taxon>Eukaryota</taxon>
        <taxon>Metamonada</taxon>
        <taxon>Diplomonadida</taxon>
        <taxon>Hexamitidae</taxon>
        <taxon>Hexamitinae</taxon>
        <taxon>Hexamita</taxon>
    </lineage>
</organism>
<comment type="caution">
    <text evidence="2">The sequence shown here is derived from an EMBL/GenBank/DDBJ whole genome shotgun (WGS) entry which is preliminary data.</text>
</comment>
<name>A0AA86UFM9_9EUKA</name>
<reference evidence="2" key="1">
    <citation type="submission" date="2023-06" db="EMBL/GenBank/DDBJ databases">
        <authorList>
            <person name="Kurt Z."/>
        </authorList>
    </citation>
    <scope>NUCLEOTIDE SEQUENCE</scope>
</reference>
<proteinExistence type="predicted"/>
<keyword evidence="4" id="KW-1185">Reference proteome</keyword>
<dbReference type="EMBL" id="CATOUU010000843">
    <property type="protein sequence ID" value="CAI9953964.1"/>
    <property type="molecule type" value="Genomic_DNA"/>
</dbReference>
<accession>A0AA86UFM9</accession>
<sequence length="115" mass="13603">MKEERNLLIVVSIFLYFRQTSYFYSDILVQRVVHKVDIPLIAGSIPGQCTFQLKNREKSEKTVKNRRWSNMYSRRENRRNRRSKTAKPSFWDTLILTRCSEVNNVSSSAELTQVV</sequence>
<protein>
    <submittedName>
        <fullName evidence="3">Hypothetical_protein</fullName>
    </submittedName>
</protein>
<feature type="compositionally biased region" description="Basic residues" evidence="1">
    <location>
        <begin position="76"/>
        <end position="85"/>
    </location>
</feature>
<feature type="region of interest" description="Disordered" evidence="1">
    <location>
        <begin position="56"/>
        <end position="86"/>
    </location>
</feature>
<dbReference type="Proteomes" id="UP001642409">
    <property type="component" value="Unassembled WGS sequence"/>
</dbReference>
<evidence type="ECO:0000313" key="2">
    <source>
        <dbReference type="EMBL" id="CAI9953964.1"/>
    </source>
</evidence>
<dbReference type="EMBL" id="CAXDID020000222">
    <property type="protein sequence ID" value="CAL6058610.1"/>
    <property type="molecule type" value="Genomic_DNA"/>
</dbReference>